<accession>A0AAV2QWT8</accession>
<dbReference type="AlphaFoldDB" id="A0AAV2QWT8"/>
<dbReference type="Pfam" id="PF26066">
    <property type="entry name" value="MCM9_N"/>
    <property type="match status" value="1"/>
</dbReference>
<name>A0AAV2QWT8_MEGNR</name>
<dbReference type="InterPro" id="IPR058768">
    <property type="entry name" value="MCM9_N"/>
</dbReference>
<reference evidence="2 3" key="1">
    <citation type="submission" date="2024-05" db="EMBL/GenBank/DDBJ databases">
        <authorList>
            <person name="Wallberg A."/>
        </authorList>
    </citation>
    <scope>NUCLEOTIDE SEQUENCE [LARGE SCALE GENOMIC DNA]</scope>
</reference>
<comment type="caution">
    <text evidence="2">The sequence shown here is derived from an EMBL/GenBank/DDBJ whole genome shotgun (WGS) entry which is preliminary data.</text>
</comment>
<feature type="non-terminal residue" evidence="2">
    <location>
        <position position="170"/>
    </location>
</feature>
<keyword evidence="3" id="KW-1185">Reference proteome</keyword>
<sequence>MAEESRRGNKICARDVFEAYFLKHHLEDLKNILEMEDEELHYSVYIKLLRIFDNFVGHGGNLETSPLLKMIFQKEFLPRSKQALSHIDYENLGSLKRHLGLISLSNFTEKSWISNFKNLAAGRPMSVLSSEARTNTIGYTEYIGQNMAVCVYVMSGIIQMFIVPSQMSGM</sequence>
<evidence type="ECO:0000259" key="1">
    <source>
        <dbReference type="Pfam" id="PF26066"/>
    </source>
</evidence>
<gene>
    <name evidence="2" type="ORF">MNOR_LOCUS18080</name>
</gene>
<proteinExistence type="predicted"/>
<organism evidence="2 3">
    <name type="scientific">Meganyctiphanes norvegica</name>
    <name type="common">Northern krill</name>
    <name type="synonym">Thysanopoda norvegica</name>
    <dbReference type="NCBI Taxonomy" id="48144"/>
    <lineage>
        <taxon>Eukaryota</taxon>
        <taxon>Metazoa</taxon>
        <taxon>Ecdysozoa</taxon>
        <taxon>Arthropoda</taxon>
        <taxon>Crustacea</taxon>
        <taxon>Multicrustacea</taxon>
        <taxon>Malacostraca</taxon>
        <taxon>Eumalacostraca</taxon>
        <taxon>Eucarida</taxon>
        <taxon>Euphausiacea</taxon>
        <taxon>Euphausiidae</taxon>
        <taxon>Meganyctiphanes</taxon>
    </lineage>
</organism>
<dbReference type="Proteomes" id="UP001497623">
    <property type="component" value="Unassembled WGS sequence"/>
</dbReference>
<evidence type="ECO:0000313" key="3">
    <source>
        <dbReference type="Proteomes" id="UP001497623"/>
    </source>
</evidence>
<evidence type="ECO:0000313" key="2">
    <source>
        <dbReference type="EMBL" id="CAL4105385.1"/>
    </source>
</evidence>
<dbReference type="EMBL" id="CAXKWB010012758">
    <property type="protein sequence ID" value="CAL4105385.1"/>
    <property type="molecule type" value="Genomic_DNA"/>
</dbReference>
<protein>
    <recommendedName>
        <fullName evidence="1">MCM9 N-terminal domain-containing protein</fullName>
    </recommendedName>
</protein>
<feature type="domain" description="MCM9 N-terminal" evidence="1">
    <location>
        <begin position="14"/>
        <end position="67"/>
    </location>
</feature>